<reference evidence="2" key="1">
    <citation type="submission" date="2021-03" db="EMBL/GenBank/DDBJ databases">
        <title>Antimicrobial resistance genes in bacteria isolated from Japanese honey, and their potential for conferring macrolide and lincosamide resistance in the American foulbrood pathogen Paenibacillus larvae.</title>
        <authorList>
            <person name="Okamoto M."/>
            <person name="Kumagai M."/>
            <person name="Kanamori H."/>
            <person name="Takamatsu D."/>
        </authorList>
    </citation>
    <scope>NUCLEOTIDE SEQUENCE</scope>
    <source>
        <strain evidence="2">J43TS3</strain>
    </source>
</reference>
<protein>
    <submittedName>
        <fullName evidence="2">Uncharacterized protein</fullName>
    </submittedName>
</protein>
<keyword evidence="3" id="KW-1185">Reference proteome</keyword>
<dbReference type="EMBL" id="BORP01000005">
    <property type="protein sequence ID" value="GIO27883.1"/>
    <property type="molecule type" value="Genomic_DNA"/>
</dbReference>
<dbReference type="AlphaFoldDB" id="A0A920C7P3"/>
<keyword evidence="1" id="KW-1133">Transmembrane helix</keyword>
<evidence type="ECO:0000256" key="1">
    <source>
        <dbReference type="SAM" id="Phobius"/>
    </source>
</evidence>
<evidence type="ECO:0000313" key="2">
    <source>
        <dbReference type="EMBL" id="GIO27883.1"/>
    </source>
</evidence>
<proteinExistence type="predicted"/>
<accession>A0A920C7P3</accession>
<comment type="caution">
    <text evidence="2">The sequence shown here is derived from an EMBL/GenBank/DDBJ whole genome shotgun (WGS) entry which is preliminary data.</text>
</comment>
<gene>
    <name evidence="2" type="ORF">J43TS3_24940</name>
</gene>
<name>A0A920C7P3_9BACI</name>
<dbReference type="Proteomes" id="UP000676917">
    <property type="component" value="Unassembled WGS sequence"/>
</dbReference>
<evidence type="ECO:0000313" key="3">
    <source>
        <dbReference type="Proteomes" id="UP000676917"/>
    </source>
</evidence>
<keyword evidence="1" id="KW-0472">Membrane</keyword>
<keyword evidence="1" id="KW-0812">Transmembrane</keyword>
<sequence length="62" mass="7349">MEKRKSNWFWGIVISFTILLAYIVPYTILSKVHAWNGSFLYWTITGIIIIIANLFITRGWRD</sequence>
<dbReference type="RefSeq" id="WP_212921359.1">
    <property type="nucleotide sequence ID" value="NZ_BORP01000005.1"/>
</dbReference>
<feature type="transmembrane region" description="Helical" evidence="1">
    <location>
        <begin position="39"/>
        <end position="56"/>
    </location>
</feature>
<feature type="transmembrane region" description="Helical" evidence="1">
    <location>
        <begin position="7"/>
        <end position="27"/>
    </location>
</feature>
<organism evidence="2 3">
    <name type="scientific">Ornithinibacillus bavariensis</name>
    <dbReference type="NCBI Taxonomy" id="545502"/>
    <lineage>
        <taxon>Bacteria</taxon>
        <taxon>Bacillati</taxon>
        <taxon>Bacillota</taxon>
        <taxon>Bacilli</taxon>
        <taxon>Bacillales</taxon>
        <taxon>Bacillaceae</taxon>
        <taxon>Ornithinibacillus</taxon>
    </lineage>
</organism>